<dbReference type="InterPro" id="IPR041076">
    <property type="entry name" value="DUF5614"/>
</dbReference>
<evidence type="ECO:0000313" key="5">
    <source>
        <dbReference type="Proteomes" id="UP000507470"/>
    </source>
</evidence>
<reference evidence="4 5" key="1">
    <citation type="submission" date="2020-06" db="EMBL/GenBank/DDBJ databases">
        <authorList>
            <person name="Li R."/>
            <person name="Bekaert M."/>
        </authorList>
    </citation>
    <scope>NUCLEOTIDE SEQUENCE [LARGE SCALE GENOMIC DNA]</scope>
    <source>
        <strain evidence="5">wild</strain>
    </source>
</reference>
<dbReference type="AlphaFoldDB" id="A0A6J8DRN6"/>
<dbReference type="Proteomes" id="UP000507470">
    <property type="component" value="Unassembled WGS sequence"/>
</dbReference>
<protein>
    <submittedName>
        <fullName evidence="4">UPF0415 protein C7orf25,UPF0415 protein C7orf25 homolog</fullName>
    </submittedName>
</protein>
<keyword evidence="5" id="KW-1185">Reference proteome</keyword>
<dbReference type="InterPro" id="IPR010733">
    <property type="entry name" value="DUF1308"/>
</dbReference>
<dbReference type="EMBL" id="CACVKT020007840">
    <property type="protein sequence ID" value="CAC5411273.1"/>
    <property type="molecule type" value="Genomic_DNA"/>
</dbReference>
<proteinExistence type="inferred from homology"/>
<dbReference type="PANTHER" id="PTHR13379:SF0">
    <property type="entry name" value="UPF0415 PROTEIN C7ORF25"/>
    <property type="match status" value="1"/>
</dbReference>
<accession>A0A6J8DRN6</accession>
<comment type="similarity">
    <text evidence="1">Belongs to the UPF0415 family.</text>
</comment>
<feature type="domain" description="DUF5614" evidence="3">
    <location>
        <begin position="41"/>
        <end position="203"/>
    </location>
</feature>
<dbReference type="Pfam" id="PF07000">
    <property type="entry name" value="DUF1308"/>
    <property type="match status" value="1"/>
</dbReference>
<dbReference type="PANTHER" id="PTHR13379">
    <property type="entry name" value="UNCHARACTERIZED DUF1308"/>
    <property type="match status" value="1"/>
</dbReference>
<evidence type="ECO:0000256" key="1">
    <source>
        <dbReference type="ARBA" id="ARBA00006588"/>
    </source>
</evidence>
<organism evidence="4 5">
    <name type="scientific">Mytilus coruscus</name>
    <name type="common">Sea mussel</name>
    <dbReference type="NCBI Taxonomy" id="42192"/>
    <lineage>
        <taxon>Eukaryota</taxon>
        <taxon>Metazoa</taxon>
        <taxon>Spiralia</taxon>
        <taxon>Lophotrochozoa</taxon>
        <taxon>Mollusca</taxon>
        <taxon>Bivalvia</taxon>
        <taxon>Autobranchia</taxon>
        <taxon>Pteriomorphia</taxon>
        <taxon>Mytilida</taxon>
        <taxon>Mytiloidea</taxon>
        <taxon>Mytilidae</taxon>
        <taxon>Mytilinae</taxon>
        <taxon>Mytilus</taxon>
    </lineage>
</organism>
<gene>
    <name evidence="4" type="ORF">MCOR_44387</name>
</gene>
<name>A0A6J8DRN6_MYTCO</name>
<evidence type="ECO:0000313" key="4">
    <source>
        <dbReference type="EMBL" id="CAC5411273.1"/>
    </source>
</evidence>
<evidence type="ECO:0000259" key="3">
    <source>
        <dbReference type="Pfam" id="PF18474"/>
    </source>
</evidence>
<feature type="domain" description="DUF1308" evidence="2">
    <location>
        <begin position="356"/>
        <end position="517"/>
    </location>
</feature>
<evidence type="ECO:0000259" key="2">
    <source>
        <dbReference type="Pfam" id="PF07000"/>
    </source>
</evidence>
<sequence>MYWYIRSRDKLSNSSWNRCSYDSRFSYLVFDLMKLKERKKAVTECDIKVREHDLKSSNLSHFSAIIHAATNLPKVRKILRPFRCKDRTDSLVVDIVAQDGRIWVKVIARKAQALHLIWAGRGQYGDRDIVRQAEDYLKCAAEHTINFIIPEVHYAFYNEVTDVMATALEDIGVKVWGKRIPVSTDVQHLVENSGSYSDDEYDVNNRIKSDSDEEKNDNEEDDDFHIPNASEFKSCYNRLKQLEKIKITPKQYEPGDLSNDKSRYSGLIESQTMCIEKGNSLKSRSLTIQSNHGQNILNVSNINDRYQESSQSINCPNKQDILLQILGSVPTYSFADTVVPEVIQETSGDALEANGVNLDITTMITLVSSISHGGCNFIFRENILSLQAKEERECPVLPALQKYLKGKEMNVCKTALDDFQTILNTLGGENEKRRAAELLEKCKMVSDQPSVRSQNLPKTGKIRDRSKIIFGTGDQLKCVTVSANSGFVRAAEHQGIVFAVYLHQSRALTEKKELTAEKVPDITNQD</sequence>
<dbReference type="OrthoDB" id="441890at2759"/>
<dbReference type="Pfam" id="PF18474">
    <property type="entry name" value="DUF5614"/>
    <property type="match status" value="1"/>
</dbReference>